<dbReference type="AlphaFoldDB" id="A0A7S1KQP3"/>
<sequence length="394" mass="45423">MSSTRHHHFNLHLSPSSSKLPTSTPLSLSLYLLSRIHHPKALSHSELQQVSKEIGCATNEHSGAATSNHQSSDATPPLSIIFTKNAASYHAVPLMVHSGFIINEHDEQKHNEQLMPWIALNERMATVVKEQSPYLIYDYFEILHVLLAEETKQENSRLLRSGSAATTQKNDTTASIQHLFFVYHRLLPLVYFHHLYFPSKNYFSYIVPTIQRSMRSLWGQISVPHRTRKNMKDKFQLYWSNEQFSKGLGFDSELFASKVEMKLILNRVNELVADSTTMRDERLRCLLYGCLAVIYYVDMPRPELRNLLQQYPKLIAFVKQCSEQYLPQRYQSSLAASTAADEEIPETEEVSVHHYVSQELNNREEEQHKRRNKLLLGTTLLGTGIAWLGMNYVF</sequence>
<organism evidence="2">
    <name type="scientific">Percolomonas cosmopolitus</name>
    <dbReference type="NCBI Taxonomy" id="63605"/>
    <lineage>
        <taxon>Eukaryota</taxon>
        <taxon>Discoba</taxon>
        <taxon>Heterolobosea</taxon>
        <taxon>Tetramitia</taxon>
        <taxon>Eutetramitia</taxon>
        <taxon>Percolomonadidae</taxon>
        <taxon>Percolomonas</taxon>
    </lineage>
</organism>
<accession>A0A7S1KQP3</accession>
<proteinExistence type="predicted"/>
<feature type="compositionally biased region" description="Low complexity" evidence="1">
    <location>
        <begin position="11"/>
        <end position="22"/>
    </location>
</feature>
<dbReference type="EMBL" id="HBGD01006719">
    <property type="protein sequence ID" value="CAD9082355.1"/>
    <property type="molecule type" value="Transcribed_RNA"/>
</dbReference>
<feature type="region of interest" description="Disordered" evidence="1">
    <location>
        <begin position="1"/>
        <end position="22"/>
    </location>
</feature>
<gene>
    <name evidence="2" type="ORF">PCOS0759_LOCUS5595</name>
</gene>
<evidence type="ECO:0000256" key="1">
    <source>
        <dbReference type="SAM" id="MobiDB-lite"/>
    </source>
</evidence>
<evidence type="ECO:0000313" key="2">
    <source>
        <dbReference type="EMBL" id="CAD9082355.1"/>
    </source>
</evidence>
<feature type="compositionally biased region" description="Basic residues" evidence="1">
    <location>
        <begin position="1"/>
        <end position="10"/>
    </location>
</feature>
<protein>
    <submittedName>
        <fullName evidence="2">Uncharacterized protein</fullName>
    </submittedName>
</protein>
<name>A0A7S1KQP3_9EUKA</name>
<reference evidence="2" key="1">
    <citation type="submission" date="2021-01" db="EMBL/GenBank/DDBJ databases">
        <authorList>
            <person name="Corre E."/>
            <person name="Pelletier E."/>
            <person name="Niang G."/>
            <person name="Scheremetjew M."/>
            <person name="Finn R."/>
            <person name="Kale V."/>
            <person name="Holt S."/>
            <person name="Cochrane G."/>
            <person name="Meng A."/>
            <person name="Brown T."/>
            <person name="Cohen L."/>
        </authorList>
    </citation>
    <scope>NUCLEOTIDE SEQUENCE</scope>
    <source>
        <strain evidence="2">WS</strain>
    </source>
</reference>